<gene>
    <name evidence="8" type="ORF">SAMN05216251_11312</name>
</gene>
<evidence type="ECO:0000256" key="5">
    <source>
        <dbReference type="ARBA" id="ARBA00023163"/>
    </source>
</evidence>
<dbReference type="GO" id="GO:0003677">
    <property type="term" value="F:DNA binding"/>
    <property type="evidence" value="ECO:0007669"/>
    <property type="project" value="UniProtKB-KW"/>
</dbReference>
<protein>
    <recommendedName>
        <fullName evidence="1">Lactose phosphotransferase system repressor</fullName>
    </recommendedName>
</protein>
<dbReference type="Pfam" id="PF08220">
    <property type="entry name" value="HTH_DeoR"/>
    <property type="match status" value="1"/>
</dbReference>
<comment type="function">
    <text evidence="6">Repressor of the lactose catabolism operon. Galactose-6-phosphate is the inducer.</text>
</comment>
<evidence type="ECO:0000313" key="9">
    <source>
        <dbReference type="Proteomes" id="UP000199323"/>
    </source>
</evidence>
<dbReference type="GO" id="GO:0003700">
    <property type="term" value="F:DNA-binding transcription factor activity"/>
    <property type="evidence" value="ECO:0007669"/>
    <property type="project" value="InterPro"/>
</dbReference>
<dbReference type="PANTHER" id="PTHR30363">
    <property type="entry name" value="HTH-TYPE TRANSCRIPTIONAL REGULATOR SRLR-RELATED"/>
    <property type="match status" value="1"/>
</dbReference>
<dbReference type="SUPFAM" id="SSF100950">
    <property type="entry name" value="NagB/RpiA/CoA transferase-like"/>
    <property type="match status" value="1"/>
</dbReference>
<name>A0A1I2IBW1_9ACTN</name>
<dbReference type="STRING" id="380248.SAMN05216251_11312"/>
<keyword evidence="2" id="KW-0678">Repressor</keyword>
<evidence type="ECO:0000256" key="1">
    <source>
        <dbReference type="ARBA" id="ARBA00021390"/>
    </source>
</evidence>
<dbReference type="InterPro" id="IPR014036">
    <property type="entry name" value="DeoR-like_C"/>
</dbReference>
<dbReference type="PROSITE" id="PS51000">
    <property type="entry name" value="HTH_DEOR_2"/>
    <property type="match status" value="1"/>
</dbReference>
<evidence type="ECO:0000256" key="3">
    <source>
        <dbReference type="ARBA" id="ARBA00023015"/>
    </source>
</evidence>
<reference evidence="9" key="1">
    <citation type="submission" date="2016-10" db="EMBL/GenBank/DDBJ databases">
        <authorList>
            <person name="Varghese N."/>
            <person name="Submissions S."/>
        </authorList>
    </citation>
    <scope>NUCLEOTIDE SEQUENCE [LARGE SCALE GENOMIC DNA]</scope>
    <source>
        <strain evidence="9">CGMCC 4.3510</strain>
    </source>
</reference>
<dbReference type="RefSeq" id="WP_093715282.1">
    <property type="nucleotide sequence ID" value="NZ_FONG01000013.1"/>
</dbReference>
<dbReference type="SMART" id="SM01134">
    <property type="entry name" value="DeoRC"/>
    <property type="match status" value="1"/>
</dbReference>
<proteinExistence type="predicted"/>
<dbReference type="Gene3D" id="3.40.50.1360">
    <property type="match status" value="1"/>
</dbReference>
<dbReference type="PANTHER" id="PTHR30363:SF4">
    <property type="entry name" value="GLYCEROL-3-PHOSPHATE REGULON REPRESSOR"/>
    <property type="match status" value="1"/>
</dbReference>
<evidence type="ECO:0000259" key="7">
    <source>
        <dbReference type="PROSITE" id="PS51000"/>
    </source>
</evidence>
<dbReference type="InterPro" id="IPR018356">
    <property type="entry name" value="Tscrpt_reg_HTH_DeoR_CS"/>
</dbReference>
<dbReference type="SUPFAM" id="SSF46785">
    <property type="entry name" value="Winged helix' DNA-binding domain"/>
    <property type="match status" value="1"/>
</dbReference>
<dbReference type="InterPro" id="IPR036390">
    <property type="entry name" value="WH_DNA-bd_sf"/>
</dbReference>
<dbReference type="InterPro" id="IPR050313">
    <property type="entry name" value="Carb_Metab_HTH_regulators"/>
</dbReference>
<dbReference type="PRINTS" id="PR00037">
    <property type="entry name" value="HTHLACR"/>
</dbReference>
<keyword evidence="5" id="KW-0804">Transcription</keyword>
<dbReference type="SMART" id="SM00420">
    <property type="entry name" value="HTH_DEOR"/>
    <property type="match status" value="1"/>
</dbReference>
<evidence type="ECO:0000313" key="8">
    <source>
        <dbReference type="EMBL" id="SFF39138.1"/>
    </source>
</evidence>
<dbReference type="Pfam" id="PF00455">
    <property type="entry name" value="DeoRC"/>
    <property type="match status" value="1"/>
</dbReference>
<evidence type="ECO:0000256" key="4">
    <source>
        <dbReference type="ARBA" id="ARBA00023125"/>
    </source>
</evidence>
<evidence type="ECO:0000256" key="2">
    <source>
        <dbReference type="ARBA" id="ARBA00022491"/>
    </source>
</evidence>
<dbReference type="InterPro" id="IPR037171">
    <property type="entry name" value="NagB/RpiA_transferase-like"/>
</dbReference>
<organism evidence="8 9">
    <name type="scientific">Actinacidiphila alni</name>
    <dbReference type="NCBI Taxonomy" id="380248"/>
    <lineage>
        <taxon>Bacteria</taxon>
        <taxon>Bacillati</taxon>
        <taxon>Actinomycetota</taxon>
        <taxon>Actinomycetes</taxon>
        <taxon>Kitasatosporales</taxon>
        <taxon>Streptomycetaceae</taxon>
        <taxon>Actinacidiphila</taxon>
    </lineage>
</organism>
<accession>A0A1I2IBW1</accession>
<keyword evidence="4" id="KW-0238">DNA-binding</keyword>
<dbReference type="PROSITE" id="PS00894">
    <property type="entry name" value="HTH_DEOR_1"/>
    <property type="match status" value="1"/>
</dbReference>
<dbReference type="InterPro" id="IPR001034">
    <property type="entry name" value="DeoR_HTH"/>
</dbReference>
<dbReference type="Proteomes" id="UP000199323">
    <property type="component" value="Unassembled WGS sequence"/>
</dbReference>
<evidence type="ECO:0000256" key="6">
    <source>
        <dbReference type="ARBA" id="ARBA00024937"/>
    </source>
</evidence>
<sequence>MSVNGTSAHFAEERRRALLDQLKANGRLEVVAAADRLEVTSETIRRDLVLLERRGLVQRVHGGAILLDREHLVPDLQARRRLMAVAKDLIAHAAVKHMPDEGAVIIDAGTTTGRMAEVFAGGPPLVVMTNSLQAAIALAGKQGLSVHTLGGRVRANTLAEVDAPALGAIARVHVDVAFIGTYGVSPRHGFSTPDPAEAAVKEAMIRAAKRTVVLCDSSKIGKDHFARFADTSQPDLLITDSDAPPELLRALETSGLPVEVVPIP</sequence>
<keyword evidence="3" id="KW-0805">Transcription regulation</keyword>
<dbReference type="EMBL" id="FONG01000013">
    <property type="protein sequence ID" value="SFF39138.1"/>
    <property type="molecule type" value="Genomic_DNA"/>
</dbReference>
<feature type="domain" description="HTH deoR-type" evidence="7">
    <location>
        <begin position="11"/>
        <end position="66"/>
    </location>
</feature>
<keyword evidence="9" id="KW-1185">Reference proteome</keyword>
<dbReference type="AlphaFoldDB" id="A0A1I2IBW1"/>
<dbReference type="OrthoDB" id="7688673at2"/>